<dbReference type="InterPro" id="IPR012337">
    <property type="entry name" value="RNaseH-like_sf"/>
</dbReference>
<dbReference type="Gene3D" id="3.30.420.10">
    <property type="entry name" value="Ribonuclease H-like superfamily/Ribonuclease H"/>
    <property type="match status" value="1"/>
</dbReference>
<dbReference type="CDD" id="cd09279">
    <property type="entry name" value="RNase_HI_like"/>
    <property type="match status" value="1"/>
</dbReference>
<proteinExistence type="predicted"/>
<gene>
    <name evidence="2" type="ORF">ACHAXA_008168</name>
</gene>
<name>A0ABD3RCY2_9STRA</name>
<dbReference type="PANTHER" id="PTHR48475:SF1">
    <property type="entry name" value="RNASE H TYPE-1 DOMAIN-CONTAINING PROTEIN"/>
    <property type="match status" value="1"/>
</dbReference>
<organism evidence="2 3">
    <name type="scientific">Cyclostephanos tholiformis</name>
    <dbReference type="NCBI Taxonomy" id="382380"/>
    <lineage>
        <taxon>Eukaryota</taxon>
        <taxon>Sar</taxon>
        <taxon>Stramenopiles</taxon>
        <taxon>Ochrophyta</taxon>
        <taxon>Bacillariophyta</taxon>
        <taxon>Coscinodiscophyceae</taxon>
        <taxon>Thalassiosirophycidae</taxon>
        <taxon>Stephanodiscales</taxon>
        <taxon>Stephanodiscaceae</taxon>
        <taxon>Cyclostephanos</taxon>
    </lineage>
</organism>
<comment type="caution">
    <text evidence="2">The sequence shown here is derived from an EMBL/GenBank/DDBJ whole genome shotgun (WGS) entry which is preliminary data.</text>
</comment>
<dbReference type="Pfam" id="PF13456">
    <property type="entry name" value="RVT_3"/>
    <property type="match status" value="1"/>
</dbReference>
<evidence type="ECO:0000313" key="3">
    <source>
        <dbReference type="Proteomes" id="UP001530377"/>
    </source>
</evidence>
<dbReference type="SUPFAM" id="SSF53098">
    <property type="entry name" value="Ribonuclease H-like"/>
    <property type="match status" value="1"/>
</dbReference>
<feature type="domain" description="RNase H type-1" evidence="1">
    <location>
        <begin position="18"/>
        <end position="111"/>
    </location>
</feature>
<dbReference type="InterPro" id="IPR002156">
    <property type="entry name" value="RNaseH_domain"/>
</dbReference>
<protein>
    <recommendedName>
        <fullName evidence="1">RNase H type-1 domain-containing protein</fullName>
    </recommendedName>
</protein>
<dbReference type="AlphaFoldDB" id="A0ABD3RCY2"/>
<dbReference type="PANTHER" id="PTHR48475">
    <property type="entry name" value="RIBONUCLEASE H"/>
    <property type="match status" value="1"/>
</dbReference>
<reference evidence="2 3" key="1">
    <citation type="submission" date="2024-10" db="EMBL/GenBank/DDBJ databases">
        <title>Updated reference genomes for cyclostephanoid diatoms.</title>
        <authorList>
            <person name="Roberts W.R."/>
            <person name="Alverson A.J."/>
        </authorList>
    </citation>
    <scope>NUCLEOTIDE SEQUENCE [LARGE SCALE GENOMIC DNA]</scope>
    <source>
        <strain evidence="2 3">AJA228-03</strain>
    </source>
</reference>
<evidence type="ECO:0000313" key="2">
    <source>
        <dbReference type="EMBL" id="KAL3810644.1"/>
    </source>
</evidence>
<dbReference type="EMBL" id="JALLPB020000314">
    <property type="protein sequence ID" value="KAL3810644.1"/>
    <property type="molecule type" value="Genomic_DNA"/>
</dbReference>
<dbReference type="InterPro" id="IPR036397">
    <property type="entry name" value="RNaseH_sf"/>
</dbReference>
<dbReference type="Proteomes" id="UP001530377">
    <property type="component" value="Unassembled WGS sequence"/>
</dbReference>
<keyword evidence="3" id="KW-1185">Reference proteome</keyword>
<sequence length="122" mass="13359">MPSSSSVRIPSAGGCDASTTTATWCTNNEAEYGGLIAGLRCALSLGVRYIVVQGDSQLILRQLDGSYRVKSRTLLTHYNEAMSLVREFESFEACHIERSRNSRADELANLAMDSRTSMGFTK</sequence>
<accession>A0ABD3RCY2</accession>
<evidence type="ECO:0000259" key="1">
    <source>
        <dbReference type="Pfam" id="PF13456"/>
    </source>
</evidence>